<sequence length="59" mass="6646">MSLIEINNLKVHYPFGAVFGIGLSTTLRRLTALHLILKPAKPMGWLANRVPVNQPRPKR</sequence>
<gene>
    <name evidence="1" type="ORF">JCM14108_1139</name>
</gene>
<dbReference type="Proteomes" id="UP000019488">
    <property type="component" value="Unassembled WGS sequence"/>
</dbReference>
<proteinExistence type="predicted"/>
<protein>
    <submittedName>
        <fullName evidence="1">Uncharacterized protein</fullName>
    </submittedName>
</protein>
<name>X0PA18_9LACO</name>
<comment type="caution">
    <text evidence="1">The sequence shown here is derived from an EMBL/GenBank/DDBJ whole genome shotgun (WGS) entry which is preliminary data.</text>
</comment>
<evidence type="ECO:0000313" key="2">
    <source>
        <dbReference type="Proteomes" id="UP000019488"/>
    </source>
</evidence>
<accession>X0PA18</accession>
<dbReference type="AlphaFoldDB" id="X0PA18"/>
<evidence type="ECO:0000313" key="1">
    <source>
        <dbReference type="EMBL" id="GAF36184.1"/>
    </source>
</evidence>
<reference evidence="1" key="1">
    <citation type="journal article" date="2014" name="Genome Announc.">
        <title>Draft Genome Sequences of Two Lactobacillus Strains, L. farraginis JCM 14108T and L. composti JCM 14202T, Isolated from Compost of Distilled Shochu Residue.</title>
        <authorList>
            <person name="Yuki M."/>
            <person name="Oshima K."/>
            <person name="Suda W."/>
            <person name="Kitahara M."/>
            <person name="Kitamura K."/>
            <person name="Iida T."/>
            <person name="Hattori M."/>
            <person name="Ohkuma M."/>
        </authorList>
    </citation>
    <scope>NUCLEOTIDE SEQUENCE [LARGE SCALE GENOMIC DNA]</scope>
    <source>
        <strain evidence="1">JCM 14108</strain>
    </source>
</reference>
<organism evidence="1 2">
    <name type="scientific">Lentilactobacillus farraginis DSM 18382 = JCM 14108</name>
    <dbReference type="NCBI Taxonomy" id="1423743"/>
    <lineage>
        <taxon>Bacteria</taxon>
        <taxon>Bacillati</taxon>
        <taxon>Bacillota</taxon>
        <taxon>Bacilli</taxon>
        <taxon>Lactobacillales</taxon>
        <taxon>Lactobacillaceae</taxon>
        <taxon>Lentilactobacillus</taxon>
    </lineage>
</organism>
<dbReference type="EMBL" id="BAKI01000008">
    <property type="protein sequence ID" value="GAF36184.1"/>
    <property type="molecule type" value="Genomic_DNA"/>
</dbReference>